<evidence type="ECO:0000256" key="6">
    <source>
        <dbReference type="ARBA" id="ARBA00022989"/>
    </source>
</evidence>
<dbReference type="PANTHER" id="PTHR11157">
    <property type="entry name" value="FATTY ACID ACYL TRANSFERASE-RELATED"/>
    <property type="match status" value="1"/>
</dbReference>
<dbReference type="EMBL" id="GFXV01001479">
    <property type="protein sequence ID" value="MBW13284.1"/>
    <property type="molecule type" value="Transcribed_RNA"/>
</dbReference>
<evidence type="ECO:0000256" key="7">
    <source>
        <dbReference type="ARBA" id="ARBA00023098"/>
    </source>
</evidence>
<evidence type="ECO:0000256" key="1">
    <source>
        <dbReference type="ARBA" id="ARBA00004141"/>
    </source>
</evidence>
<gene>
    <name evidence="11" type="primary">ELOVL4_10</name>
</gene>
<feature type="transmembrane region" description="Helical" evidence="10">
    <location>
        <begin position="180"/>
        <end position="199"/>
    </location>
</feature>
<evidence type="ECO:0000256" key="3">
    <source>
        <dbReference type="ARBA" id="ARBA00022679"/>
    </source>
</evidence>
<dbReference type="InterPro" id="IPR030457">
    <property type="entry name" value="ELO_CS"/>
</dbReference>
<dbReference type="GO" id="GO:0034625">
    <property type="term" value="P:fatty acid elongation, monounsaturated fatty acid"/>
    <property type="evidence" value="ECO:0007669"/>
    <property type="project" value="TreeGrafter"/>
</dbReference>
<accession>A0A2H8TGQ6</accession>
<dbReference type="GO" id="GO:0019367">
    <property type="term" value="P:fatty acid elongation, saturated fatty acid"/>
    <property type="evidence" value="ECO:0007669"/>
    <property type="project" value="TreeGrafter"/>
</dbReference>
<reference evidence="11" key="1">
    <citation type="submission" date="2017-10" db="EMBL/GenBank/DDBJ databases">
        <title>Transcriptome Assembly of Sugarcane Aphid Adults.</title>
        <authorList>
            <person name="Scully E.D."/>
            <person name="Palmer N.A."/>
            <person name="Geib S.M."/>
            <person name="Sarath G."/>
            <person name="Sattler S.E."/>
        </authorList>
    </citation>
    <scope>NUCLEOTIDE SEQUENCE</scope>
    <source>
        <tissue evidence="11">Whole body</tissue>
    </source>
</reference>
<dbReference type="InterPro" id="IPR002076">
    <property type="entry name" value="ELO_fam"/>
</dbReference>
<proteinExistence type="inferred from homology"/>
<protein>
    <recommendedName>
        <fullName evidence="10">Elongation of very long chain fatty acids protein</fullName>
        <ecNumber evidence="10">2.3.1.199</ecNumber>
    </recommendedName>
    <alternativeName>
        <fullName evidence="10">Very-long-chain 3-oxoacyl-CoA synthase</fullName>
    </alternativeName>
</protein>
<feature type="transmembrane region" description="Helical" evidence="10">
    <location>
        <begin position="219"/>
        <end position="237"/>
    </location>
</feature>
<feature type="transmembrane region" description="Helical" evidence="10">
    <location>
        <begin position="34"/>
        <end position="55"/>
    </location>
</feature>
<feature type="transmembrane region" description="Helical" evidence="10">
    <location>
        <begin position="157"/>
        <end position="174"/>
    </location>
</feature>
<dbReference type="AlphaFoldDB" id="A0A2H8TGQ6"/>
<evidence type="ECO:0000256" key="5">
    <source>
        <dbReference type="ARBA" id="ARBA00022832"/>
    </source>
</evidence>
<keyword evidence="3 10" id="KW-0808">Transferase</keyword>
<organism evidence="11">
    <name type="scientific">Melanaphis sacchari</name>
    <dbReference type="NCBI Taxonomy" id="742174"/>
    <lineage>
        <taxon>Eukaryota</taxon>
        <taxon>Metazoa</taxon>
        <taxon>Ecdysozoa</taxon>
        <taxon>Arthropoda</taxon>
        <taxon>Hexapoda</taxon>
        <taxon>Insecta</taxon>
        <taxon>Pterygota</taxon>
        <taxon>Neoptera</taxon>
        <taxon>Paraneoptera</taxon>
        <taxon>Hemiptera</taxon>
        <taxon>Sternorrhyncha</taxon>
        <taxon>Aphidomorpha</taxon>
        <taxon>Aphidoidea</taxon>
        <taxon>Aphididae</taxon>
        <taxon>Aphidini</taxon>
        <taxon>Melanaphis</taxon>
    </lineage>
</organism>
<evidence type="ECO:0000256" key="2">
    <source>
        <dbReference type="ARBA" id="ARBA00022516"/>
    </source>
</evidence>
<comment type="similarity">
    <text evidence="10">Belongs to the ELO family.</text>
</comment>
<comment type="catalytic activity">
    <reaction evidence="10">
        <text>a very-long-chain acyl-CoA + malonyl-CoA + H(+) = a very-long-chain 3-oxoacyl-CoA + CO2 + CoA</text>
        <dbReference type="Rhea" id="RHEA:32727"/>
        <dbReference type="ChEBI" id="CHEBI:15378"/>
        <dbReference type="ChEBI" id="CHEBI:16526"/>
        <dbReference type="ChEBI" id="CHEBI:57287"/>
        <dbReference type="ChEBI" id="CHEBI:57384"/>
        <dbReference type="ChEBI" id="CHEBI:90725"/>
        <dbReference type="ChEBI" id="CHEBI:90736"/>
        <dbReference type="EC" id="2.3.1.199"/>
    </reaction>
</comment>
<dbReference type="Pfam" id="PF01151">
    <property type="entry name" value="ELO"/>
    <property type="match status" value="1"/>
</dbReference>
<evidence type="ECO:0000256" key="4">
    <source>
        <dbReference type="ARBA" id="ARBA00022692"/>
    </source>
</evidence>
<keyword evidence="4 10" id="KW-0812">Transmembrane</keyword>
<keyword evidence="8 10" id="KW-0472">Membrane</keyword>
<evidence type="ECO:0000256" key="9">
    <source>
        <dbReference type="ARBA" id="ARBA00023160"/>
    </source>
</evidence>
<keyword evidence="6 10" id="KW-1133">Transmembrane helix</keyword>
<evidence type="ECO:0000256" key="8">
    <source>
        <dbReference type="ARBA" id="ARBA00023136"/>
    </source>
</evidence>
<sequence>MTSVNLSNFINNTHHQFLNLLNQELKFDKQIDSWMLMSTPWPILSILIVYLLFVLKIGPKMMENREPFKIKRIMMVYNILQAMYNLFIVSKIIVAPGIYTYLIVNVCNPVESESNHHFRNMFYIQSWHYFISKIFDLLDTVFFVLRKKQSHVSFLHVYHHVNMVITAWTFLRFIKSQQGVVCGILNAFIHTIMYSYYFLSAFGPQIQKYLWWKKYLTRLQIIQFILGIVYGMGLFFYDCEFPRLFAIYMILDVILFLYLFLIFYKKTYKEKNT</sequence>
<evidence type="ECO:0000313" key="11">
    <source>
        <dbReference type="EMBL" id="MBW13284.1"/>
    </source>
</evidence>
<dbReference type="GO" id="GO:0034626">
    <property type="term" value="P:fatty acid elongation, polyunsaturated fatty acid"/>
    <property type="evidence" value="ECO:0007669"/>
    <property type="project" value="TreeGrafter"/>
</dbReference>
<comment type="subcellular location">
    <subcellularLocation>
        <location evidence="1">Membrane</location>
        <topology evidence="1">Multi-pass membrane protein</topology>
    </subcellularLocation>
</comment>
<feature type="transmembrane region" description="Helical" evidence="10">
    <location>
        <begin position="76"/>
        <end position="102"/>
    </location>
</feature>
<feature type="transmembrane region" description="Helical" evidence="10">
    <location>
        <begin position="243"/>
        <end position="264"/>
    </location>
</feature>
<dbReference type="PANTHER" id="PTHR11157:SF103">
    <property type="entry name" value="ELONGATION OF VERY LONG CHAIN FATTY ACIDS PROTEIN"/>
    <property type="match status" value="1"/>
</dbReference>
<keyword evidence="7 10" id="KW-0443">Lipid metabolism</keyword>
<dbReference type="GO" id="GO:0042761">
    <property type="term" value="P:very long-chain fatty acid biosynthetic process"/>
    <property type="evidence" value="ECO:0007669"/>
    <property type="project" value="TreeGrafter"/>
</dbReference>
<dbReference type="GO" id="GO:0030148">
    <property type="term" value="P:sphingolipid biosynthetic process"/>
    <property type="evidence" value="ECO:0007669"/>
    <property type="project" value="TreeGrafter"/>
</dbReference>
<keyword evidence="9 10" id="KW-0275">Fatty acid biosynthesis</keyword>
<name>A0A2H8TGQ6_9HEMI</name>
<feature type="transmembrane region" description="Helical" evidence="10">
    <location>
        <begin position="122"/>
        <end position="145"/>
    </location>
</feature>
<dbReference type="PROSITE" id="PS01188">
    <property type="entry name" value="ELO"/>
    <property type="match status" value="1"/>
</dbReference>
<dbReference type="GO" id="GO:0009922">
    <property type="term" value="F:fatty acid elongase activity"/>
    <property type="evidence" value="ECO:0007669"/>
    <property type="project" value="UniProtKB-EC"/>
</dbReference>
<dbReference type="OrthoDB" id="434092at2759"/>
<keyword evidence="2 10" id="KW-0444">Lipid biosynthesis</keyword>
<keyword evidence="5 10" id="KW-0276">Fatty acid metabolism</keyword>
<dbReference type="EC" id="2.3.1.199" evidence="10"/>
<dbReference type="GO" id="GO:0005789">
    <property type="term" value="C:endoplasmic reticulum membrane"/>
    <property type="evidence" value="ECO:0007669"/>
    <property type="project" value="TreeGrafter"/>
</dbReference>
<evidence type="ECO:0000256" key="10">
    <source>
        <dbReference type="RuleBase" id="RU361115"/>
    </source>
</evidence>